<dbReference type="GO" id="GO:0009451">
    <property type="term" value="P:RNA modification"/>
    <property type="evidence" value="ECO:0007669"/>
    <property type="project" value="InterPro"/>
</dbReference>
<evidence type="ECO:0000256" key="2">
    <source>
        <dbReference type="SAM" id="Phobius"/>
    </source>
</evidence>
<dbReference type="EMBL" id="JAUIZM010000002">
    <property type="protein sequence ID" value="KAK1400149.1"/>
    <property type="molecule type" value="Genomic_DNA"/>
</dbReference>
<keyword evidence="2" id="KW-1133">Transmembrane helix</keyword>
<dbReference type="InterPro" id="IPR046960">
    <property type="entry name" value="PPR_At4g14850-like_plant"/>
</dbReference>
<name>A0AAD8J9U9_9APIA</name>
<evidence type="ECO:0000313" key="4">
    <source>
        <dbReference type="Proteomes" id="UP001237642"/>
    </source>
</evidence>
<dbReference type="PANTHER" id="PTHR47926">
    <property type="entry name" value="PENTATRICOPEPTIDE REPEAT-CONTAINING PROTEIN"/>
    <property type="match status" value="1"/>
</dbReference>
<dbReference type="Proteomes" id="UP001237642">
    <property type="component" value="Unassembled WGS sequence"/>
</dbReference>
<keyword evidence="4" id="KW-1185">Reference proteome</keyword>
<reference evidence="3" key="1">
    <citation type="submission" date="2023-02" db="EMBL/GenBank/DDBJ databases">
        <title>Genome of toxic invasive species Heracleum sosnowskyi carries increased number of genes despite the absence of recent whole-genome duplications.</title>
        <authorList>
            <person name="Schelkunov M."/>
            <person name="Shtratnikova V."/>
            <person name="Makarenko M."/>
            <person name="Klepikova A."/>
            <person name="Omelchenko D."/>
            <person name="Novikova G."/>
            <person name="Obukhova E."/>
            <person name="Bogdanov V."/>
            <person name="Penin A."/>
            <person name="Logacheva M."/>
        </authorList>
    </citation>
    <scope>NUCLEOTIDE SEQUENCE</scope>
    <source>
        <strain evidence="3">Hsosn_3</strain>
        <tissue evidence="3">Leaf</tissue>
    </source>
</reference>
<evidence type="ECO:0008006" key="5">
    <source>
        <dbReference type="Google" id="ProtNLM"/>
    </source>
</evidence>
<dbReference type="Gene3D" id="1.25.40.10">
    <property type="entry name" value="Tetratricopeptide repeat domain"/>
    <property type="match status" value="1"/>
</dbReference>
<evidence type="ECO:0000256" key="1">
    <source>
        <dbReference type="ARBA" id="ARBA00022737"/>
    </source>
</evidence>
<gene>
    <name evidence="3" type="ORF">POM88_010012</name>
</gene>
<protein>
    <recommendedName>
        <fullName evidence="5">Pentatricopeptide repeat-containing protein</fullName>
    </recommendedName>
</protein>
<feature type="transmembrane region" description="Helical" evidence="2">
    <location>
        <begin position="152"/>
        <end position="176"/>
    </location>
</feature>
<feature type="transmembrane region" description="Helical" evidence="2">
    <location>
        <begin position="226"/>
        <end position="246"/>
    </location>
</feature>
<keyword evidence="1" id="KW-0677">Repeat</keyword>
<dbReference type="AlphaFoldDB" id="A0AAD8J9U9"/>
<dbReference type="InterPro" id="IPR002885">
    <property type="entry name" value="PPR_rpt"/>
</dbReference>
<dbReference type="PANTHER" id="PTHR47926:SF417">
    <property type="entry name" value="PENTACOTRIPEPTIDE-REPEAT REGION OF PRORP DOMAIN-CONTAINING PROTEIN"/>
    <property type="match status" value="1"/>
</dbReference>
<comment type="caution">
    <text evidence="3">The sequence shown here is derived from an EMBL/GenBank/DDBJ whole genome shotgun (WGS) entry which is preliminary data.</text>
</comment>
<evidence type="ECO:0000313" key="3">
    <source>
        <dbReference type="EMBL" id="KAK1400149.1"/>
    </source>
</evidence>
<proteinExistence type="predicted"/>
<accession>A0AAD8J9U9</accession>
<dbReference type="GO" id="GO:0003723">
    <property type="term" value="F:RNA binding"/>
    <property type="evidence" value="ECO:0007669"/>
    <property type="project" value="InterPro"/>
</dbReference>
<reference evidence="3" key="2">
    <citation type="submission" date="2023-05" db="EMBL/GenBank/DDBJ databases">
        <authorList>
            <person name="Schelkunov M.I."/>
        </authorList>
    </citation>
    <scope>NUCLEOTIDE SEQUENCE</scope>
    <source>
        <strain evidence="3">Hsosn_3</strain>
        <tissue evidence="3">Leaf</tissue>
    </source>
</reference>
<keyword evidence="2" id="KW-0472">Membrane</keyword>
<dbReference type="InterPro" id="IPR011990">
    <property type="entry name" value="TPR-like_helical_dom_sf"/>
</dbReference>
<keyword evidence="2" id="KW-0812">Transmembrane</keyword>
<sequence>MNLSNAHIEMYKKSGEMNDANQVFYEMEEKNVILSMTLIVKYGMHGDADTLLKHYEKMKYNALPRDKHHSCMADLFARRGQMEEAYDLILKMNTKRNASLWGAILGACSIYGERTLVVVQIRILDASIFGPEERVQHFCQQVELNELYSCGAVAYVVGLAVCCCLPLITEILYVLANQLQGPRISHEDHKQSGKKCILHVYCGNRKKRANVVYGVQCHKAAMISTLLLWIVLVANLVALVFIQFVWVKDGFFCGLWHSYRPLMNCCVVEI</sequence>
<dbReference type="Pfam" id="PF01535">
    <property type="entry name" value="PPR"/>
    <property type="match status" value="2"/>
</dbReference>
<organism evidence="3 4">
    <name type="scientific">Heracleum sosnowskyi</name>
    <dbReference type="NCBI Taxonomy" id="360622"/>
    <lineage>
        <taxon>Eukaryota</taxon>
        <taxon>Viridiplantae</taxon>
        <taxon>Streptophyta</taxon>
        <taxon>Embryophyta</taxon>
        <taxon>Tracheophyta</taxon>
        <taxon>Spermatophyta</taxon>
        <taxon>Magnoliopsida</taxon>
        <taxon>eudicotyledons</taxon>
        <taxon>Gunneridae</taxon>
        <taxon>Pentapetalae</taxon>
        <taxon>asterids</taxon>
        <taxon>campanulids</taxon>
        <taxon>Apiales</taxon>
        <taxon>Apiaceae</taxon>
        <taxon>Apioideae</taxon>
        <taxon>apioid superclade</taxon>
        <taxon>Tordylieae</taxon>
        <taxon>Tordyliinae</taxon>
        <taxon>Heracleum</taxon>
    </lineage>
</organism>